<feature type="transmembrane region" description="Helical" evidence="9">
    <location>
        <begin position="408"/>
        <end position="433"/>
    </location>
</feature>
<evidence type="ECO:0000313" key="13">
    <source>
        <dbReference type="RefSeq" id="XP_022243887.1"/>
    </source>
</evidence>
<organism evidence="12 13">
    <name type="scientific">Limulus polyphemus</name>
    <name type="common">Atlantic horseshoe crab</name>
    <dbReference type="NCBI Taxonomy" id="6850"/>
    <lineage>
        <taxon>Eukaryota</taxon>
        <taxon>Metazoa</taxon>
        <taxon>Ecdysozoa</taxon>
        <taxon>Arthropoda</taxon>
        <taxon>Chelicerata</taxon>
        <taxon>Merostomata</taxon>
        <taxon>Xiphosura</taxon>
        <taxon>Limulidae</taxon>
        <taxon>Limulus</taxon>
    </lineage>
</organism>
<evidence type="ECO:0000256" key="8">
    <source>
        <dbReference type="SAM" id="MobiDB-lite"/>
    </source>
</evidence>
<dbReference type="InterPro" id="IPR037141">
    <property type="entry name" value="NDT80_DNA-bd_dom_sf"/>
</dbReference>
<dbReference type="InterPro" id="IPR024061">
    <property type="entry name" value="NDT80_DNA-bd_dom"/>
</dbReference>
<keyword evidence="6 9" id="KW-0472">Membrane</keyword>
<dbReference type="PROSITE" id="PS51688">
    <property type="entry name" value="ICA"/>
    <property type="match status" value="1"/>
</dbReference>
<keyword evidence="3 9" id="KW-0812">Transmembrane</keyword>
<feature type="domain" description="NDT80" evidence="10">
    <location>
        <begin position="1"/>
        <end position="222"/>
    </location>
</feature>
<protein>
    <submittedName>
        <fullName evidence="13">Myelin regulatory factor-like</fullName>
    </submittedName>
</protein>
<evidence type="ECO:0000256" key="3">
    <source>
        <dbReference type="ARBA" id="ARBA00022692"/>
    </source>
</evidence>
<evidence type="ECO:0000256" key="4">
    <source>
        <dbReference type="ARBA" id="ARBA00022989"/>
    </source>
</evidence>
<dbReference type="GeneID" id="106461309"/>
<evidence type="ECO:0000259" key="11">
    <source>
        <dbReference type="PROSITE" id="PS51688"/>
    </source>
</evidence>
<dbReference type="PROSITE" id="PS51517">
    <property type="entry name" value="NDT80"/>
    <property type="match status" value="1"/>
</dbReference>
<dbReference type="Pfam" id="PF05224">
    <property type="entry name" value="NDT80_PhoG"/>
    <property type="match status" value="1"/>
</dbReference>
<evidence type="ECO:0000256" key="5">
    <source>
        <dbReference type="ARBA" id="ARBA00023125"/>
    </source>
</evidence>
<evidence type="ECO:0000313" key="12">
    <source>
        <dbReference type="Proteomes" id="UP000694941"/>
    </source>
</evidence>
<comment type="similarity">
    <text evidence="2">Belongs to the MRF family.</text>
</comment>
<evidence type="ECO:0000259" key="10">
    <source>
        <dbReference type="PROSITE" id="PS51517"/>
    </source>
</evidence>
<keyword evidence="12" id="KW-1185">Reference proteome</keyword>
<evidence type="ECO:0000256" key="7">
    <source>
        <dbReference type="PROSITE-ProRule" id="PRU00850"/>
    </source>
</evidence>
<keyword evidence="5 7" id="KW-0238">DNA-binding</keyword>
<dbReference type="Pfam" id="PF13888">
    <property type="entry name" value="MRF_C2"/>
    <property type="match status" value="1"/>
</dbReference>
<evidence type="ECO:0000256" key="9">
    <source>
        <dbReference type="SAM" id="Phobius"/>
    </source>
</evidence>
<dbReference type="Pfam" id="PF13884">
    <property type="entry name" value="Peptidase_S74"/>
    <property type="match status" value="1"/>
</dbReference>
<evidence type="ECO:0000256" key="6">
    <source>
        <dbReference type="ARBA" id="ARBA00023136"/>
    </source>
</evidence>
<dbReference type="InterPro" id="IPR026932">
    <property type="entry name" value="MYRF_ICA"/>
</dbReference>
<dbReference type="RefSeq" id="XP_022243887.1">
    <property type="nucleotide sequence ID" value="XM_022388179.1"/>
</dbReference>
<gene>
    <name evidence="13" type="primary">LOC106461309</name>
</gene>
<feature type="region of interest" description="Disordered" evidence="8">
    <location>
        <begin position="491"/>
        <end position="517"/>
    </location>
</feature>
<evidence type="ECO:0000256" key="2">
    <source>
        <dbReference type="ARBA" id="ARBA00008221"/>
    </source>
</evidence>
<dbReference type="InterPro" id="IPR008967">
    <property type="entry name" value="p53-like_TF_DNA-bd_sf"/>
</dbReference>
<reference evidence="13" key="1">
    <citation type="submission" date="2025-08" db="UniProtKB">
        <authorList>
            <consortium name="RefSeq"/>
        </authorList>
    </citation>
    <scope>IDENTIFICATION</scope>
    <source>
        <tissue evidence="13">Muscle</tissue>
    </source>
</reference>
<keyword evidence="4 9" id="KW-1133">Transmembrane helix</keyword>
<feature type="domain" description="Peptidase S74" evidence="11">
    <location>
        <begin position="241"/>
        <end position="351"/>
    </location>
</feature>
<dbReference type="PANTHER" id="PTHR13029">
    <property type="match status" value="1"/>
</dbReference>
<dbReference type="InterPro" id="IPR030392">
    <property type="entry name" value="S74_ICA"/>
</dbReference>
<accession>A0ABM1SJT1</accession>
<dbReference type="PANTHER" id="PTHR13029:SF18">
    <property type="entry name" value="MYELIN REGULATORY FACTOR HOMOLOG 1"/>
    <property type="match status" value="1"/>
</dbReference>
<comment type="subcellular location">
    <subcellularLocation>
        <location evidence="1">Membrane</location>
        <topology evidence="1">Single-pass membrane protein</topology>
    </subcellularLocation>
</comment>
<dbReference type="InterPro" id="IPR051577">
    <property type="entry name" value="MRF-like"/>
</dbReference>
<dbReference type="Pfam" id="PF13887">
    <property type="entry name" value="MYRF_ICA"/>
    <property type="match status" value="1"/>
</dbReference>
<proteinExistence type="inferred from homology"/>
<evidence type="ECO:0000256" key="1">
    <source>
        <dbReference type="ARBA" id="ARBA00004167"/>
    </source>
</evidence>
<name>A0ABM1SJT1_LIMPO</name>
<feature type="DNA-binding region" description="NDT80" evidence="7">
    <location>
        <begin position="1"/>
        <end position="222"/>
    </location>
</feature>
<dbReference type="InterPro" id="IPR025719">
    <property type="entry name" value="MYRF_C2"/>
</dbReference>
<dbReference type="Proteomes" id="UP000694941">
    <property type="component" value="Unplaced"/>
</dbReference>
<dbReference type="Gene3D" id="2.60.40.1390">
    <property type="entry name" value="NDT80 DNA-binding domain"/>
    <property type="match status" value="1"/>
</dbReference>
<sequence>MNVLLQPENEYSIDFNKTETGGMLLDTDYQCIRFQPFQQATWHVICDASLKELPPFNCRVDADKGFNYSNTDDCFVCQKKNHFQVTVQVQPTGDLQFVKTPDGLRKIDNFCVHFYGVKAELPSQTIKIEQSQSDRSKQVFRPAILDLISDHVTKITIGRLHFSETTTNNMRKKGKPNPDQRFFNLVVSICAHVGDQAYPVVAYSSDKIIVRGRVGINTDKPDDPLVVHGNIKITGHIIQPSDIRVKINTTELDSRKQLKNVSNMRIMKFCYTPEFAQQAGLSSNELSDTGVIAQEISSVLPDAVKETGDIILPNGEKIENFLVVNKERIFMENVGAVKELCRVTNNLEARIGELERINCKLKILDSLKSTSSGRTVISQTSIASGLQKTCHHHNFRKRDDQASCMNSFLQGTIITLVLIMTFCLVAMATLYILEWQKKHNSEEKTMMNVSVYKHGIPQHNYSQEAETFLSSMLLPQSNDGLQRYSESNLLDSSAPQNTLSNIQRSTSSQTGESNQTNRLPVGLPSSCVKNSFIPANCPLVCCDVEAWLEKKSYDFTFLKSNKTTDVEHEPHAMNFSNISVSSGRNDHMTMPSRRKMNASFRHSDLTYQGKVTIDIPNIANEPNYNLLISLGNSSAKSGVRPLQQTSNHTYSPHELSTGPIKLITEQRLTKERNYKIHPIFFYHPYHHFQQENTTETMRMNSKQLGHKQESSKLTGVVESLRLKELNTTIGVDYCVHQCTSGPWYTYDIPVSRYMALDYVTLQFNLTQAFFMEMCTTDTPLVHCSSVKSDHIYSQNKEKLTFLDSNPSWTLPLGVYFRSTYRFRILTSGVDTRPCLLQSSDAGFLFLEYKLRFQRDCGK</sequence>
<dbReference type="SUPFAM" id="SSF49417">
    <property type="entry name" value="p53-like transcription factors"/>
    <property type="match status" value="1"/>
</dbReference>